<proteinExistence type="predicted"/>
<reference evidence="1 2" key="1">
    <citation type="journal article" date="2019" name="Commun. Biol.">
        <title>The bagworm genome reveals a unique fibroin gene that provides high tensile strength.</title>
        <authorList>
            <person name="Kono N."/>
            <person name="Nakamura H."/>
            <person name="Ohtoshi R."/>
            <person name="Tomita M."/>
            <person name="Numata K."/>
            <person name="Arakawa K."/>
        </authorList>
    </citation>
    <scope>NUCLEOTIDE SEQUENCE [LARGE SCALE GENOMIC DNA]</scope>
</reference>
<comment type="caution">
    <text evidence="1">The sequence shown here is derived from an EMBL/GenBank/DDBJ whole genome shotgun (WGS) entry which is preliminary data.</text>
</comment>
<organism evidence="1 2">
    <name type="scientific">Eumeta variegata</name>
    <name type="common">Bagworm moth</name>
    <name type="synonym">Eumeta japonica</name>
    <dbReference type="NCBI Taxonomy" id="151549"/>
    <lineage>
        <taxon>Eukaryota</taxon>
        <taxon>Metazoa</taxon>
        <taxon>Ecdysozoa</taxon>
        <taxon>Arthropoda</taxon>
        <taxon>Hexapoda</taxon>
        <taxon>Insecta</taxon>
        <taxon>Pterygota</taxon>
        <taxon>Neoptera</taxon>
        <taxon>Endopterygota</taxon>
        <taxon>Lepidoptera</taxon>
        <taxon>Glossata</taxon>
        <taxon>Ditrysia</taxon>
        <taxon>Tineoidea</taxon>
        <taxon>Psychidae</taxon>
        <taxon>Oiketicinae</taxon>
        <taxon>Eumeta</taxon>
    </lineage>
</organism>
<protein>
    <submittedName>
        <fullName evidence="1">Uncharacterized protein</fullName>
    </submittedName>
</protein>
<gene>
    <name evidence="1" type="ORF">EVAR_9291_1</name>
</gene>
<evidence type="ECO:0000313" key="1">
    <source>
        <dbReference type="EMBL" id="GBP15513.1"/>
    </source>
</evidence>
<keyword evidence="2" id="KW-1185">Reference proteome</keyword>
<dbReference type="EMBL" id="BGZK01000072">
    <property type="protein sequence ID" value="GBP15513.1"/>
    <property type="molecule type" value="Genomic_DNA"/>
</dbReference>
<evidence type="ECO:0000313" key="2">
    <source>
        <dbReference type="Proteomes" id="UP000299102"/>
    </source>
</evidence>
<accession>A0A4C1TLW6</accession>
<dbReference type="Proteomes" id="UP000299102">
    <property type="component" value="Unassembled WGS sequence"/>
</dbReference>
<dbReference type="AlphaFoldDB" id="A0A4C1TLW6"/>
<name>A0A4C1TLW6_EUMVA</name>
<sequence length="100" mass="11083">MVHRTLRHRQHTLWNTALKLVSRGLPRPRRSHAPRLSADVQSLARTAIYHTIIENRREVTASAVAFHPNLRLQPSALKWRAVITAVLGRGAVALGCAPAA</sequence>